<keyword evidence="4 19" id="KW-0031">Aminopeptidase</keyword>
<dbReference type="GO" id="GO:0043171">
    <property type="term" value="P:peptide catabolic process"/>
    <property type="evidence" value="ECO:0007669"/>
    <property type="project" value="TreeGrafter"/>
</dbReference>
<evidence type="ECO:0000259" key="17">
    <source>
        <dbReference type="Pfam" id="PF11838"/>
    </source>
</evidence>
<keyword evidence="18" id="KW-1185">Reference proteome</keyword>
<comment type="similarity">
    <text evidence="3">Belongs to the peptidase M1 family.</text>
</comment>
<keyword evidence="10" id="KW-0862">Zinc</keyword>
<evidence type="ECO:0000259" key="16">
    <source>
        <dbReference type="Pfam" id="PF01433"/>
    </source>
</evidence>
<keyword evidence="7" id="KW-0812">Transmembrane</keyword>
<keyword evidence="11" id="KW-1133">Transmembrane helix</keyword>
<evidence type="ECO:0000256" key="6">
    <source>
        <dbReference type="ARBA" id="ARBA00022670"/>
    </source>
</evidence>
<evidence type="ECO:0000256" key="3">
    <source>
        <dbReference type="ARBA" id="ARBA00010136"/>
    </source>
</evidence>
<comment type="subcellular location">
    <subcellularLocation>
        <location evidence="2">Cell membrane</location>
        <topology evidence="2">Single-pass type II membrane protein</topology>
    </subcellularLocation>
</comment>
<keyword evidence="13" id="KW-0472">Membrane</keyword>
<sequence>MEPCVHFISFQSDRVSQLRCIYWSFTIRMYPHSQEMTSMTFEQGVSISDLLNLPLNRYFGDWLNTQMKDDCTISHKPPHVWYGNLVTMSWWDELWLSKGFAYSLKHKVTEDAILPGWQVTDLFLLEQMHSALAIDAELSSHPIVQTVNNTDEVTAIFDEISYKKMSSIIRMMENSIKPTIFEKENYLDLKKLMYQNSEAAYLSKILQECSLDNLNVTAITDTWTRQKGFPVVNVKKSGNKYILTQKRFLIDPNADFDSSESEYGYKWTIPITYITNKISTPILVWFDKDAKDLVIELDDPVDWIKFNAYEVGYYRVNYEQNEWNPLYNILRCQHETLSALDRAHLLEDVFSLAYAGQLDYGLVMNMMKYLKRERHPIPWCVASSKLMYIFSLLRDGGVFPKAFKRYAGDLVDGIYHEIGWGLKEVTDAKNKDYTDIRLQKTILEFALAVEHKDCSLAVKRIFIKYFFPTYDEDRIEHVPANPYIRDLFSYYGMHFIGDISAWESIFKIYKAENNRIEKLMLMRTLTAIKDTSILEQFIVTATDEKYVAVQDFLGCLIAMSENPVGTPLVWEWVRSNWEFLVDRYTLNDRHLTSLIPSITKTFATQTSLDEMECFFAKYPDVGAGAMHRAKALETVSNNIKWRARSRMKLGTWLLRYRVEK</sequence>
<dbReference type="GO" id="GO:0005886">
    <property type="term" value="C:plasma membrane"/>
    <property type="evidence" value="ECO:0007669"/>
    <property type="project" value="UniProtKB-SubCell"/>
</dbReference>
<dbReference type="FunFam" id="2.60.40.1910:FF:000003">
    <property type="entry name" value="Aminopeptidase"/>
    <property type="match status" value="1"/>
</dbReference>
<evidence type="ECO:0000313" key="19">
    <source>
        <dbReference type="RefSeq" id="XP_033178782.1"/>
    </source>
</evidence>
<dbReference type="GO" id="GO:0006508">
    <property type="term" value="P:proteolysis"/>
    <property type="evidence" value="ECO:0007669"/>
    <property type="project" value="UniProtKB-KW"/>
</dbReference>
<evidence type="ECO:0000256" key="11">
    <source>
        <dbReference type="ARBA" id="ARBA00022989"/>
    </source>
</evidence>
<evidence type="ECO:0000256" key="1">
    <source>
        <dbReference type="ARBA" id="ARBA00001947"/>
    </source>
</evidence>
<protein>
    <submittedName>
        <fullName evidence="19">Glutamyl aminopeptidase isoform X1</fullName>
    </submittedName>
</protein>
<gene>
    <name evidence="19" type="primary">LOC100749891</name>
</gene>
<keyword evidence="12" id="KW-0482">Metalloprotease</keyword>
<organism evidence="18 19">
    <name type="scientific">Bombus impatiens</name>
    <name type="common">Bumblebee</name>
    <dbReference type="NCBI Taxonomy" id="132113"/>
    <lineage>
        <taxon>Eukaryota</taxon>
        <taxon>Metazoa</taxon>
        <taxon>Ecdysozoa</taxon>
        <taxon>Arthropoda</taxon>
        <taxon>Hexapoda</taxon>
        <taxon>Insecta</taxon>
        <taxon>Pterygota</taxon>
        <taxon>Neoptera</taxon>
        <taxon>Endopterygota</taxon>
        <taxon>Hymenoptera</taxon>
        <taxon>Apocrita</taxon>
        <taxon>Aculeata</taxon>
        <taxon>Apoidea</taxon>
        <taxon>Anthophila</taxon>
        <taxon>Apidae</taxon>
        <taxon>Bombus</taxon>
        <taxon>Pyrobombus</taxon>
    </lineage>
</organism>
<dbReference type="Gene3D" id="2.60.40.1910">
    <property type="match status" value="1"/>
</dbReference>
<dbReference type="GO" id="GO:0042277">
    <property type="term" value="F:peptide binding"/>
    <property type="evidence" value="ECO:0007669"/>
    <property type="project" value="TreeGrafter"/>
</dbReference>
<dbReference type="Pfam" id="PF11838">
    <property type="entry name" value="ERAP1_C"/>
    <property type="match status" value="1"/>
</dbReference>
<name>A0A6P8LIQ6_BOMIM</name>
<dbReference type="GO" id="GO:0070006">
    <property type="term" value="F:metalloaminopeptidase activity"/>
    <property type="evidence" value="ECO:0007669"/>
    <property type="project" value="TreeGrafter"/>
</dbReference>
<keyword evidence="8" id="KW-0479">Metal-binding</keyword>
<evidence type="ECO:0000256" key="7">
    <source>
        <dbReference type="ARBA" id="ARBA00022692"/>
    </source>
</evidence>
<evidence type="ECO:0000256" key="5">
    <source>
        <dbReference type="ARBA" id="ARBA00022475"/>
    </source>
</evidence>
<evidence type="ECO:0000256" key="12">
    <source>
        <dbReference type="ARBA" id="ARBA00023049"/>
    </source>
</evidence>
<dbReference type="AlphaFoldDB" id="A0A6P8LIQ6"/>
<dbReference type="GeneID" id="100749891"/>
<dbReference type="InterPro" id="IPR014782">
    <property type="entry name" value="Peptidase_M1_dom"/>
</dbReference>
<keyword evidence="9" id="KW-0378">Hydrolase</keyword>
<dbReference type="OrthoDB" id="510539at2759"/>
<dbReference type="FunFam" id="1.25.50.20:FF:000001">
    <property type="entry name" value="Aminopeptidase"/>
    <property type="match status" value="1"/>
</dbReference>
<evidence type="ECO:0000256" key="15">
    <source>
        <dbReference type="ARBA" id="ARBA00023180"/>
    </source>
</evidence>
<evidence type="ECO:0000256" key="2">
    <source>
        <dbReference type="ARBA" id="ARBA00004401"/>
    </source>
</evidence>
<dbReference type="Pfam" id="PF01433">
    <property type="entry name" value="Peptidase_M1"/>
    <property type="match status" value="1"/>
</dbReference>
<dbReference type="GO" id="GO:0005737">
    <property type="term" value="C:cytoplasm"/>
    <property type="evidence" value="ECO:0007669"/>
    <property type="project" value="TreeGrafter"/>
</dbReference>
<accession>A0A6P8LIQ6</accession>
<reference evidence="19" key="1">
    <citation type="submission" date="2025-08" db="UniProtKB">
        <authorList>
            <consortium name="RefSeq"/>
        </authorList>
    </citation>
    <scope>IDENTIFICATION</scope>
</reference>
<proteinExistence type="inferred from homology"/>
<evidence type="ECO:0000256" key="13">
    <source>
        <dbReference type="ARBA" id="ARBA00023136"/>
    </source>
</evidence>
<evidence type="ECO:0000256" key="8">
    <source>
        <dbReference type="ARBA" id="ARBA00022723"/>
    </source>
</evidence>
<dbReference type="Gene3D" id="1.25.50.20">
    <property type="match status" value="1"/>
</dbReference>
<evidence type="ECO:0000256" key="14">
    <source>
        <dbReference type="ARBA" id="ARBA00023157"/>
    </source>
</evidence>
<dbReference type="PANTHER" id="PTHR11533">
    <property type="entry name" value="PROTEASE M1 ZINC METALLOPROTEASE"/>
    <property type="match status" value="1"/>
</dbReference>
<dbReference type="GO" id="GO:0005615">
    <property type="term" value="C:extracellular space"/>
    <property type="evidence" value="ECO:0007669"/>
    <property type="project" value="TreeGrafter"/>
</dbReference>
<dbReference type="InterPro" id="IPR050344">
    <property type="entry name" value="Peptidase_M1_aminopeptidases"/>
</dbReference>
<dbReference type="InterPro" id="IPR024571">
    <property type="entry name" value="ERAP1-like_C_dom"/>
</dbReference>
<keyword evidence="6" id="KW-0645">Protease</keyword>
<dbReference type="GO" id="GO:0008270">
    <property type="term" value="F:zinc ion binding"/>
    <property type="evidence" value="ECO:0007669"/>
    <property type="project" value="InterPro"/>
</dbReference>
<keyword evidence="5" id="KW-1003">Cell membrane</keyword>
<evidence type="ECO:0000256" key="10">
    <source>
        <dbReference type="ARBA" id="ARBA00022833"/>
    </source>
</evidence>
<dbReference type="Proteomes" id="UP000515180">
    <property type="component" value="Unplaced"/>
</dbReference>
<keyword evidence="14" id="KW-1015">Disulfide bond</keyword>
<feature type="domain" description="Peptidase M1 membrane alanine aminopeptidase" evidence="16">
    <location>
        <begin position="72"/>
        <end position="223"/>
    </location>
</feature>
<dbReference type="InterPro" id="IPR027268">
    <property type="entry name" value="Peptidase_M4/M1_CTD_sf"/>
</dbReference>
<dbReference type="RefSeq" id="XP_033178782.1">
    <property type="nucleotide sequence ID" value="XM_033322891.1"/>
</dbReference>
<evidence type="ECO:0000256" key="9">
    <source>
        <dbReference type="ARBA" id="ARBA00022801"/>
    </source>
</evidence>
<keyword evidence="15" id="KW-0325">Glycoprotein</keyword>
<dbReference type="PANTHER" id="PTHR11533:SF276">
    <property type="entry name" value="GLUTAMYL AMINOPEPTIDASE"/>
    <property type="match status" value="1"/>
</dbReference>
<dbReference type="SUPFAM" id="SSF55486">
    <property type="entry name" value="Metalloproteases ('zincins'), catalytic domain"/>
    <property type="match status" value="1"/>
</dbReference>
<evidence type="ECO:0000313" key="18">
    <source>
        <dbReference type="Proteomes" id="UP000515180"/>
    </source>
</evidence>
<comment type="cofactor">
    <cofactor evidence="1">
        <name>Zn(2+)</name>
        <dbReference type="ChEBI" id="CHEBI:29105"/>
    </cofactor>
</comment>
<dbReference type="Gene3D" id="1.10.390.10">
    <property type="entry name" value="Neutral Protease Domain 2"/>
    <property type="match status" value="1"/>
</dbReference>
<evidence type="ECO:0000256" key="4">
    <source>
        <dbReference type="ARBA" id="ARBA00022438"/>
    </source>
</evidence>
<feature type="domain" description="ERAP1-like C-terminal" evidence="17">
    <location>
        <begin position="303"/>
        <end position="635"/>
    </location>
</feature>